<evidence type="ECO:0000256" key="1">
    <source>
        <dbReference type="ARBA" id="ARBA00009934"/>
    </source>
</evidence>
<dbReference type="GO" id="GO:0004077">
    <property type="term" value="F:biotin--[biotin carboxyl-carrier protein] ligase activity"/>
    <property type="evidence" value="ECO:0000318"/>
    <property type="project" value="GO_Central"/>
</dbReference>
<protein>
    <recommendedName>
        <fullName evidence="3">BPL/LPL catalytic domain-containing protein</fullName>
    </recommendedName>
</protein>
<dbReference type="Gene3D" id="3.30.930.10">
    <property type="entry name" value="Bira Bifunctional Protein, Domain 2"/>
    <property type="match status" value="1"/>
</dbReference>
<dbReference type="InterPro" id="IPR045864">
    <property type="entry name" value="aa-tRNA-synth_II/BPL/LPL"/>
</dbReference>
<feature type="domain" description="BPL/LPL catalytic" evidence="3">
    <location>
        <begin position="1"/>
        <end position="184"/>
    </location>
</feature>
<dbReference type="OrthoDB" id="10250105at2759"/>
<gene>
    <name evidence="4" type="ORF">GSPATT00008599001</name>
</gene>
<dbReference type="AlphaFoldDB" id="A0CMZ1"/>
<dbReference type="PANTHER" id="PTHR12835:SF5">
    <property type="entry name" value="BIOTIN--PROTEIN LIGASE"/>
    <property type="match status" value="1"/>
</dbReference>
<evidence type="ECO:0000259" key="3">
    <source>
        <dbReference type="PROSITE" id="PS51733"/>
    </source>
</evidence>
<evidence type="ECO:0000313" key="4">
    <source>
        <dbReference type="EMBL" id="CAK72158.1"/>
    </source>
</evidence>
<dbReference type="RefSeq" id="XP_001439555.1">
    <property type="nucleotide sequence ID" value="XM_001439518.1"/>
</dbReference>
<dbReference type="GeneID" id="5025340"/>
<dbReference type="InParanoid" id="A0CMZ1"/>
<organism evidence="4 5">
    <name type="scientific">Paramecium tetraurelia</name>
    <dbReference type="NCBI Taxonomy" id="5888"/>
    <lineage>
        <taxon>Eukaryota</taxon>
        <taxon>Sar</taxon>
        <taxon>Alveolata</taxon>
        <taxon>Ciliophora</taxon>
        <taxon>Intramacronucleata</taxon>
        <taxon>Oligohymenophorea</taxon>
        <taxon>Peniculida</taxon>
        <taxon>Parameciidae</taxon>
        <taxon>Paramecium</taxon>
    </lineage>
</organism>
<keyword evidence="2" id="KW-0436">Ligase</keyword>
<dbReference type="Proteomes" id="UP000000600">
    <property type="component" value="Unassembled WGS sequence"/>
</dbReference>
<dbReference type="SUPFAM" id="SSF55681">
    <property type="entry name" value="Class II aaRS and biotin synthetases"/>
    <property type="match status" value="1"/>
</dbReference>
<dbReference type="eggNOG" id="ENOG502SGNW">
    <property type="taxonomic scope" value="Eukaryota"/>
</dbReference>
<evidence type="ECO:0000313" key="5">
    <source>
        <dbReference type="Proteomes" id="UP000000600"/>
    </source>
</evidence>
<dbReference type="OMA" id="MLIIREA"/>
<dbReference type="NCBIfam" id="TIGR00121">
    <property type="entry name" value="birA_ligase"/>
    <property type="match status" value="1"/>
</dbReference>
<keyword evidence="5" id="KW-1185">Reference proteome</keyword>
<dbReference type="GO" id="GO:0005737">
    <property type="term" value="C:cytoplasm"/>
    <property type="evidence" value="ECO:0000318"/>
    <property type="project" value="GO_Central"/>
</dbReference>
<comment type="similarity">
    <text evidence="1">Belongs to the biotin--protein ligase family.</text>
</comment>
<accession>A0CMZ1</accession>
<dbReference type="Pfam" id="PF03099">
    <property type="entry name" value="BPL_LplA_LipB"/>
    <property type="match status" value="1"/>
</dbReference>
<dbReference type="InterPro" id="IPR004143">
    <property type="entry name" value="BPL_LPL_catalytic"/>
</dbReference>
<dbReference type="CDD" id="cd16442">
    <property type="entry name" value="BPL"/>
    <property type="match status" value="1"/>
</dbReference>
<dbReference type="PANTHER" id="PTHR12835">
    <property type="entry name" value="BIOTIN PROTEIN LIGASE"/>
    <property type="match status" value="1"/>
</dbReference>
<reference evidence="4 5" key="1">
    <citation type="journal article" date="2006" name="Nature">
        <title>Global trends of whole-genome duplications revealed by the ciliate Paramecium tetraurelia.</title>
        <authorList>
            <consortium name="Genoscope"/>
            <person name="Aury J.-M."/>
            <person name="Jaillon O."/>
            <person name="Duret L."/>
            <person name="Noel B."/>
            <person name="Jubin C."/>
            <person name="Porcel B.M."/>
            <person name="Segurens B."/>
            <person name="Daubin V."/>
            <person name="Anthouard V."/>
            <person name="Aiach N."/>
            <person name="Arnaiz O."/>
            <person name="Billaut A."/>
            <person name="Beisson J."/>
            <person name="Blanc I."/>
            <person name="Bouhouche K."/>
            <person name="Camara F."/>
            <person name="Duharcourt S."/>
            <person name="Guigo R."/>
            <person name="Gogendeau D."/>
            <person name="Katinka M."/>
            <person name="Keller A.-M."/>
            <person name="Kissmehl R."/>
            <person name="Klotz C."/>
            <person name="Koll F."/>
            <person name="Le Moue A."/>
            <person name="Lepere C."/>
            <person name="Malinsky S."/>
            <person name="Nowacki M."/>
            <person name="Nowak J.K."/>
            <person name="Plattner H."/>
            <person name="Poulain J."/>
            <person name="Ruiz F."/>
            <person name="Serrano V."/>
            <person name="Zagulski M."/>
            <person name="Dessen P."/>
            <person name="Betermier M."/>
            <person name="Weissenbach J."/>
            <person name="Scarpelli C."/>
            <person name="Schachter V."/>
            <person name="Sperling L."/>
            <person name="Meyer E."/>
            <person name="Cohen J."/>
            <person name="Wincker P."/>
        </authorList>
    </citation>
    <scope>NUCLEOTIDE SEQUENCE [LARGE SCALE GENOMIC DNA]</scope>
    <source>
        <strain evidence="4 5">Stock d4-2</strain>
    </source>
</reference>
<dbReference type="PROSITE" id="PS51733">
    <property type="entry name" value="BPL_LPL_CATALYTIC"/>
    <property type="match status" value="1"/>
</dbReference>
<dbReference type="HOGENOM" id="CLU_051096_3_0_1"/>
<dbReference type="EMBL" id="CT868119">
    <property type="protein sequence ID" value="CAK72158.1"/>
    <property type="molecule type" value="Genomic_DNA"/>
</dbReference>
<dbReference type="FunCoup" id="A0CMZ1">
    <property type="interactions" value="4"/>
</dbReference>
<proteinExistence type="inferred from homology"/>
<evidence type="ECO:0000256" key="2">
    <source>
        <dbReference type="ARBA" id="ARBA00022598"/>
    </source>
</evidence>
<sequence>MNNKQIVDILFDEIDSTQTYATSNYSSLFKDQITAIRALFQTDGRGQHTKKWESKSKRNILFTLIYPYFKNFQYINTIPLIVAHSVLQVYNNLYDLNGSIKWFNDIYFTDKKQAGILVQSEITGQDVVIFMGVGINVDWNIENGTNIEAILNKQVNVEELYNSLKEKIVHNLILLNENGFKQFQKPINQQLYRKGEKCVFVNQEQKYVCEGILEEINQDGMLIIREANGLNRVVDINLKMMI</sequence>
<dbReference type="InterPro" id="IPR004408">
    <property type="entry name" value="Biotin_CoA_COase_ligase"/>
</dbReference>
<name>A0CMZ1_PARTE</name>
<dbReference type="KEGG" id="ptm:GSPATT00008599001"/>